<dbReference type="OrthoDB" id="268197at2"/>
<evidence type="ECO:0000313" key="3">
    <source>
        <dbReference type="EMBL" id="KDR26487.1"/>
    </source>
</evidence>
<protein>
    <recommendedName>
        <fullName evidence="1">Anti-bacteriophage protein A/HamA C-terminal domain-containing protein</fullName>
    </recommendedName>
</protein>
<dbReference type="Proteomes" id="UP000597138">
    <property type="component" value="Unassembled WGS sequence"/>
</dbReference>
<reference evidence="3 4" key="2">
    <citation type="submission" date="2014-03" db="EMBL/GenBank/DDBJ databases">
        <title>Draft Genome Sequences of Four Burkholderia Strains.</title>
        <authorList>
            <person name="Liu X.Y."/>
            <person name="Li C.X."/>
            <person name="Xu J.H."/>
        </authorList>
    </citation>
    <scope>NUCLEOTIDE SEQUENCE [LARGE SCALE GENOMIC DNA]</scope>
    <source>
        <strain evidence="3 4">R27</strain>
    </source>
</reference>
<reference evidence="2" key="4">
    <citation type="submission" date="2024-05" db="EMBL/GenBank/DDBJ databases">
        <authorList>
            <person name="Sun Q."/>
            <person name="Zhou Y."/>
        </authorList>
    </citation>
    <scope>NUCLEOTIDE SEQUENCE</scope>
    <source>
        <strain evidence="2">CGMCC 1.11013</strain>
    </source>
</reference>
<dbReference type="InterPro" id="IPR014976">
    <property type="entry name" value="AbpA_HamA_C"/>
</dbReference>
<evidence type="ECO:0000259" key="1">
    <source>
        <dbReference type="Pfam" id="PF08878"/>
    </source>
</evidence>
<dbReference type="STRING" id="1071679.BG57_26420"/>
<feature type="domain" description="Anti-bacteriophage protein A/HamA C-terminal" evidence="1">
    <location>
        <begin position="37"/>
        <end position="252"/>
    </location>
</feature>
<sequence length="259" mass="27906">MAQFNDWCISVDQPVGNHHRRVMTGQAANLAVGIQATAAIVPGHYASEEQVARALARLGKPAAAALIESKLPTTKQIRSGDLGEIYATEWIDAHSGGYRAPIKRLRWKDHRNMAMRGDDVIGILQDPQSQRLQFLKTEAKSRSALTAQVLTEARAGLDKDGGLPSAHALHFISARLLELDNLPLADAIDDALLKHGIPPQSVRHLLFTFSGNAPDALLAASLQAYPGPINQWGIGLRVDGHGAFIGAVYDRVIADANNP</sequence>
<reference evidence="5" key="3">
    <citation type="journal article" date="2019" name="Int. J. Syst. Evol. Microbiol.">
        <title>The Global Catalogue of Microorganisms (GCM) 10K type strain sequencing project: providing services to taxonomists for standard genome sequencing and annotation.</title>
        <authorList>
            <consortium name="The Broad Institute Genomics Platform"/>
            <consortium name="The Broad Institute Genome Sequencing Center for Infectious Disease"/>
            <person name="Wu L."/>
            <person name="Ma J."/>
        </authorList>
    </citation>
    <scope>NUCLEOTIDE SEQUENCE [LARGE SCALE GENOMIC DNA]</scope>
    <source>
        <strain evidence="5">CGMCC 1.11013</strain>
    </source>
</reference>
<keyword evidence="5" id="KW-1185">Reference proteome</keyword>
<proteinExistence type="predicted"/>
<evidence type="ECO:0000313" key="2">
    <source>
        <dbReference type="EMBL" id="GGD96565.1"/>
    </source>
</evidence>
<accession>A0A069NEF2</accession>
<dbReference type="Pfam" id="PF08878">
    <property type="entry name" value="HamA"/>
    <property type="match status" value="1"/>
</dbReference>
<organism evidence="3 4">
    <name type="scientific">Caballeronia grimmiae</name>
    <dbReference type="NCBI Taxonomy" id="1071679"/>
    <lineage>
        <taxon>Bacteria</taxon>
        <taxon>Pseudomonadati</taxon>
        <taxon>Pseudomonadota</taxon>
        <taxon>Betaproteobacteria</taxon>
        <taxon>Burkholderiales</taxon>
        <taxon>Burkholderiaceae</taxon>
        <taxon>Caballeronia</taxon>
    </lineage>
</organism>
<evidence type="ECO:0000313" key="5">
    <source>
        <dbReference type="Proteomes" id="UP000597138"/>
    </source>
</evidence>
<dbReference type="eggNOG" id="ENOG502Z9K4">
    <property type="taxonomic scope" value="Bacteria"/>
</dbReference>
<dbReference type="AlphaFoldDB" id="A0A069NEF2"/>
<dbReference type="RefSeq" id="WP_035970219.1">
    <property type="nucleotide sequence ID" value="NZ_BMEG01000017.1"/>
</dbReference>
<dbReference type="Proteomes" id="UP000027439">
    <property type="component" value="Unassembled WGS sequence"/>
</dbReference>
<name>A0A069NEF2_9BURK</name>
<comment type="caution">
    <text evidence="3">The sequence shown here is derived from an EMBL/GenBank/DDBJ whole genome shotgun (WGS) entry which is preliminary data.</text>
</comment>
<reference evidence="2" key="1">
    <citation type="journal article" date="2014" name="Int. J. Syst. Evol. Microbiol.">
        <title>Complete genome of a new Firmicutes species belonging to the dominant human colonic microbiota ('Ruminococcus bicirculans') reveals two chromosomes and a selective capacity to utilize plant glucans.</title>
        <authorList>
            <consortium name="NISC Comparative Sequencing Program"/>
            <person name="Wegmann U."/>
            <person name="Louis P."/>
            <person name="Goesmann A."/>
            <person name="Henrissat B."/>
            <person name="Duncan S.H."/>
            <person name="Flint H.J."/>
        </authorList>
    </citation>
    <scope>NUCLEOTIDE SEQUENCE</scope>
    <source>
        <strain evidence="2">CGMCC 1.11013</strain>
    </source>
</reference>
<gene>
    <name evidence="3" type="ORF">BG57_26420</name>
    <name evidence="2" type="ORF">GCM10010985_59010</name>
</gene>
<evidence type="ECO:0000313" key="4">
    <source>
        <dbReference type="Proteomes" id="UP000027439"/>
    </source>
</evidence>
<dbReference type="EMBL" id="JFHE01000054">
    <property type="protein sequence ID" value="KDR26487.1"/>
    <property type="molecule type" value="Genomic_DNA"/>
</dbReference>
<dbReference type="EMBL" id="BMEG01000017">
    <property type="protein sequence ID" value="GGD96565.1"/>
    <property type="molecule type" value="Genomic_DNA"/>
</dbReference>